<evidence type="ECO:0000313" key="2">
    <source>
        <dbReference type="Proteomes" id="UP001370758"/>
    </source>
</evidence>
<protein>
    <recommendedName>
        <fullName evidence="3">HNH nuclease domain-containing protein</fullName>
    </recommendedName>
</protein>
<dbReference type="AlphaFoldDB" id="A0AAV9WJ04"/>
<evidence type="ECO:0000313" key="1">
    <source>
        <dbReference type="EMBL" id="KAK6509176.1"/>
    </source>
</evidence>
<dbReference type="EMBL" id="JAVHJL010000002">
    <property type="protein sequence ID" value="KAK6509176.1"/>
    <property type="molecule type" value="Genomic_DNA"/>
</dbReference>
<comment type="caution">
    <text evidence="1">The sequence shown here is derived from an EMBL/GenBank/DDBJ whole genome shotgun (WGS) entry which is preliminary data.</text>
</comment>
<dbReference type="Proteomes" id="UP001370758">
    <property type="component" value="Unassembled WGS sequence"/>
</dbReference>
<sequence>MSGFTAKNHEYILISRACQLPTTVEKSRTAARIIGWARKHHVRWRAPYEDVARRYMTLLNSPQKERGYIGAAARAFKESDIDDTARKFIEEFRITGWDIHDLRCEEGYPDTTWKIVTDATVLVIWSQRNPAREKKERLNTYCQLINVALKAADLSITSDFAAMLYVLLLSDKLNPTSLNENGLSILDYQETTDLEKAELGRRLNKIGLIVERGISHWLQRACLTSPNLKRGSVSPEGRYQKTFASISGVTPRGTRLADEARIRDGNRCAVSHRKGIPVEVCHILAYSIGSGLVIGRDLMNTSPNSGSSWPCFSVKSLCTRYMTT</sequence>
<gene>
    <name evidence="1" type="ORF">TWF481_003937</name>
</gene>
<keyword evidence="2" id="KW-1185">Reference proteome</keyword>
<proteinExistence type="predicted"/>
<reference evidence="1 2" key="1">
    <citation type="submission" date="2023-08" db="EMBL/GenBank/DDBJ databases">
        <authorList>
            <person name="Palmer J.M."/>
        </authorList>
    </citation>
    <scope>NUCLEOTIDE SEQUENCE [LARGE SCALE GENOMIC DNA]</scope>
    <source>
        <strain evidence="1 2">TWF481</strain>
    </source>
</reference>
<evidence type="ECO:0008006" key="3">
    <source>
        <dbReference type="Google" id="ProtNLM"/>
    </source>
</evidence>
<organism evidence="1 2">
    <name type="scientific">Arthrobotrys musiformis</name>
    <dbReference type="NCBI Taxonomy" id="47236"/>
    <lineage>
        <taxon>Eukaryota</taxon>
        <taxon>Fungi</taxon>
        <taxon>Dikarya</taxon>
        <taxon>Ascomycota</taxon>
        <taxon>Pezizomycotina</taxon>
        <taxon>Orbiliomycetes</taxon>
        <taxon>Orbiliales</taxon>
        <taxon>Orbiliaceae</taxon>
        <taxon>Arthrobotrys</taxon>
    </lineage>
</organism>
<name>A0AAV9WJ04_9PEZI</name>
<accession>A0AAV9WJ04</accession>